<dbReference type="RefSeq" id="XP_066613567.1">
    <property type="nucleotide sequence ID" value="XM_066758165.1"/>
</dbReference>
<dbReference type="PANTHER" id="PTHR18763:SF0">
    <property type="entry name" value="WD REPEAT-CONTAINING PROTEIN 18"/>
    <property type="match status" value="1"/>
</dbReference>
<keyword evidence="6" id="KW-0175">Coiled coil</keyword>
<dbReference type="Pfam" id="PF00400">
    <property type="entry name" value="WD40"/>
    <property type="match status" value="3"/>
</dbReference>
<evidence type="ECO:0000313" key="7">
    <source>
        <dbReference type="EMBL" id="KAL0247606.1"/>
    </source>
</evidence>
<keyword evidence="3" id="KW-0677">Repeat</keyword>
<proteinExistence type="inferred from homology"/>
<feature type="repeat" description="WD" evidence="4">
    <location>
        <begin position="121"/>
        <end position="152"/>
    </location>
</feature>
<dbReference type="InterPro" id="IPR045227">
    <property type="entry name" value="WDR18/Ipi3/RID3"/>
</dbReference>
<dbReference type="InterPro" id="IPR001680">
    <property type="entry name" value="WD40_rpt"/>
</dbReference>
<keyword evidence="5" id="KW-0698">rRNA processing</keyword>
<dbReference type="SUPFAM" id="SSF50978">
    <property type="entry name" value="WD40 repeat-like"/>
    <property type="match status" value="1"/>
</dbReference>
<dbReference type="InterPro" id="IPR036322">
    <property type="entry name" value="WD40_repeat_dom_sf"/>
</dbReference>
<evidence type="ECO:0000256" key="1">
    <source>
        <dbReference type="ARBA" id="ARBA00010143"/>
    </source>
</evidence>
<evidence type="ECO:0000313" key="8">
    <source>
        <dbReference type="Proteomes" id="UP000054399"/>
    </source>
</evidence>
<dbReference type="Gene3D" id="2.130.10.10">
    <property type="entry name" value="YVTN repeat-like/Quinoprotein amine dehydrogenase"/>
    <property type="match status" value="2"/>
</dbReference>
<protein>
    <recommendedName>
        <fullName evidence="5">Pre-rRNA-processing protein IPI3</fullName>
    </recommendedName>
</protein>
<evidence type="ECO:0000256" key="3">
    <source>
        <dbReference type="ARBA" id="ARBA00022737"/>
    </source>
</evidence>
<evidence type="ECO:0000256" key="6">
    <source>
        <dbReference type="SAM" id="Coils"/>
    </source>
</evidence>
<feature type="coiled-coil region" evidence="6">
    <location>
        <begin position="448"/>
        <end position="475"/>
    </location>
</feature>
<comment type="function">
    <text evidence="5">Component of the RIX1 complex required for processing of ITS2 sequences from 35S pre-rRNA.</text>
</comment>
<dbReference type="EMBL" id="ATAM02000006">
    <property type="protein sequence ID" value="KAL0247606.1"/>
    <property type="molecule type" value="Genomic_DNA"/>
</dbReference>
<reference evidence="8" key="1">
    <citation type="submission" date="2015-01" db="EMBL/GenBank/DDBJ databases">
        <title>The Genome Sequence of Cryptococcus gattii MMRL2647.</title>
        <authorList>
            <consortium name="The Broad Institute Genomics Platform"/>
            <person name="Cuomo C."/>
            <person name="Litvintseva A."/>
            <person name="Chen Y."/>
            <person name="Heitman J."/>
            <person name="Sun S."/>
            <person name="Springer D."/>
            <person name="Dromer F."/>
            <person name="Young S."/>
            <person name="Zeng Q."/>
            <person name="Gargeya S."/>
            <person name="Abouelleil A."/>
            <person name="Alvarado L."/>
            <person name="Chapman S.B."/>
            <person name="Gainer-Dewar J."/>
            <person name="Goldberg J."/>
            <person name="Griggs A."/>
            <person name="Gujja S."/>
            <person name="Hansen M."/>
            <person name="Howarth C."/>
            <person name="Imamovic A."/>
            <person name="Larimer J."/>
            <person name="Murphy C."/>
            <person name="Naylor J."/>
            <person name="Pearson M."/>
            <person name="Priest M."/>
            <person name="Roberts A."/>
            <person name="Saif S."/>
            <person name="Shea T."/>
            <person name="Sykes S."/>
            <person name="Wortman J."/>
            <person name="Nusbaum C."/>
            <person name="Birren B."/>
        </authorList>
    </citation>
    <scope>NUCLEOTIDE SEQUENCE [LARGE SCALE GENOMIC DNA]</scope>
    <source>
        <strain evidence="8">IND107</strain>
    </source>
</reference>
<dbReference type="PROSITE" id="PS50082">
    <property type="entry name" value="WD_REPEATS_2"/>
    <property type="match status" value="1"/>
</dbReference>
<comment type="similarity">
    <text evidence="1 5">Belongs to the WD repeat IPI3/WDR18 family.</text>
</comment>
<keyword evidence="8" id="KW-1185">Reference proteome</keyword>
<comment type="subunit">
    <text evidence="5">Component of the RIX1 complex, composed of IPI1, RIX1/IPI2 and IPI3 in a 1:2:2 stoichiometry. The complex interacts (via RIX1) with MDN1 (via its hexameric AAA ATPase ring) and the pre-60S ribosome particles.</text>
</comment>
<dbReference type="InterPro" id="IPR015943">
    <property type="entry name" value="WD40/YVTN_repeat-like_dom_sf"/>
</dbReference>
<gene>
    <name evidence="7" type="ORF">I308_103682</name>
</gene>
<keyword evidence="5" id="KW-0539">Nucleus</keyword>
<dbReference type="GeneID" id="91990538"/>
<evidence type="ECO:0000256" key="2">
    <source>
        <dbReference type="ARBA" id="ARBA00022574"/>
    </source>
</evidence>
<evidence type="ECO:0000256" key="4">
    <source>
        <dbReference type="PROSITE-ProRule" id="PRU00221"/>
    </source>
</evidence>
<sequence>MAPQELILSAPSSASTAAIHLHDLLTSSSVHAFKPCTTAPYSLAHVPTYNSQGGAVFAVQEDKALLHVWAWQKDQMHLKLHLPEKMTCFTVSPNGYWAAAGSPNGHIYLWELSSGLLVSSHTAHYRALTYLTFTPDSRLLISTSLDSSVHVYLVSQLIDPEDPSKAGKPYGMLKDHNLAVRCVGLGRVAGSEGGRLWTASDDGTVKMWSLHPPFDLLCTFVLPAACTPTTLAVDPSERFLYVGTTQGDVYHLPLFRKRNVVGGNSAAHAAAALELEPQQDEWEAVGGGGATSAPIRTTGAVISVNNNNDAKKDASNAVTSLALSLSSTHLLVGTSAGNIQIHSLPSHQHLRTLSPHAGPVTHLSTLLRPADLVGGVGAKSDEIPIMEIKPLERLKSRAPREYHEPTILLRPPSSTSSIASLLTDLKPRRASPAAKLGGGGGHLAIDSSAGAEDQMAQLLAENKRLKAAFDRAEKINEKLWNKVMDVKLGTNGQS</sequence>
<name>A0ABR3BQY4_9TREE</name>
<keyword evidence="2 4" id="KW-0853">WD repeat</keyword>
<dbReference type="SMART" id="SM00320">
    <property type="entry name" value="WD40"/>
    <property type="match status" value="4"/>
</dbReference>
<evidence type="ECO:0000256" key="5">
    <source>
        <dbReference type="RuleBase" id="RU369067"/>
    </source>
</evidence>
<organism evidence="7 8">
    <name type="scientific">Cryptococcus tetragattii IND107</name>
    <dbReference type="NCBI Taxonomy" id="1296105"/>
    <lineage>
        <taxon>Eukaryota</taxon>
        <taxon>Fungi</taxon>
        <taxon>Dikarya</taxon>
        <taxon>Basidiomycota</taxon>
        <taxon>Agaricomycotina</taxon>
        <taxon>Tremellomycetes</taxon>
        <taxon>Tremellales</taxon>
        <taxon>Cryptococcaceae</taxon>
        <taxon>Cryptococcus</taxon>
        <taxon>Cryptococcus gattii species complex</taxon>
    </lineage>
</organism>
<reference evidence="7 8" key="2">
    <citation type="submission" date="2024-01" db="EMBL/GenBank/DDBJ databases">
        <title>Comparative genomics of Cryptococcus and Kwoniella reveals pathogenesis evolution and contrasting modes of karyotype evolution via chromosome fusion or intercentromeric recombination.</title>
        <authorList>
            <person name="Coelho M.A."/>
            <person name="David-Palma M."/>
            <person name="Shea T."/>
            <person name="Bowers K."/>
            <person name="Mcginley-Smith S."/>
            <person name="Mohammad A.W."/>
            <person name="Gnirke A."/>
            <person name="Yurkov A.M."/>
            <person name="Nowrousian M."/>
            <person name="Sun S."/>
            <person name="Cuomo C.A."/>
            <person name="Heitman J."/>
        </authorList>
    </citation>
    <scope>NUCLEOTIDE SEQUENCE [LARGE SCALE GENOMIC DNA]</scope>
    <source>
        <strain evidence="7 8">IND107</strain>
    </source>
</reference>
<comment type="subcellular location">
    <subcellularLocation>
        <location evidence="5">Nucleus</location>
    </subcellularLocation>
</comment>
<dbReference type="Proteomes" id="UP000054399">
    <property type="component" value="Unassembled WGS sequence"/>
</dbReference>
<dbReference type="PANTHER" id="PTHR18763">
    <property type="entry name" value="WD-REPEAT PROTEIN 18"/>
    <property type="match status" value="1"/>
</dbReference>
<accession>A0ABR3BQY4</accession>
<comment type="caution">
    <text evidence="7">The sequence shown here is derived from an EMBL/GenBank/DDBJ whole genome shotgun (WGS) entry which is preliminary data.</text>
</comment>